<dbReference type="SUPFAM" id="SSF50044">
    <property type="entry name" value="SH3-domain"/>
    <property type="match status" value="1"/>
</dbReference>
<evidence type="ECO:0000313" key="4">
    <source>
        <dbReference type="Proteomes" id="UP000008068"/>
    </source>
</evidence>
<keyword evidence="4" id="KW-1185">Reference proteome</keyword>
<proteinExistence type="predicted"/>
<dbReference type="STRING" id="135651.G0NSU0"/>
<name>G0NSU0_CAEBE</name>
<sequence>MFLGKTVVFVFNSNYNQQLQHDESKLNPVVFAVYPYKAQDVDKLSFDAGEELTNKDAPGWWQRKINNRDGLGNYVKELYVLYKFEVWCSFLLSLCHQCSVIIPNFSSITYNSVNSHVNYYVRAMMFE</sequence>
<reference evidence="4" key="1">
    <citation type="submission" date="2011-07" db="EMBL/GenBank/DDBJ databases">
        <authorList>
            <consortium name="Caenorhabditis brenneri Sequencing and Analysis Consortium"/>
            <person name="Wilson R.K."/>
        </authorList>
    </citation>
    <scope>NUCLEOTIDE SEQUENCE [LARGE SCALE GENOMIC DNA]</scope>
    <source>
        <strain evidence="4">PB2801</strain>
    </source>
</reference>
<organism evidence="4">
    <name type="scientific">Caenorhabditis brenneri</name>
    <name type="common">Nematode worm</name>
    <dbReference type="NCBI Taxonomy" id="135651"/>
    <lineage>
        <taxon>Eukaryota</taxon>
        <taxon>Metazoa</taxon>
        <taxon>Ecdysozoa</taxon>
        <taxon>Nematoda</taxon>
        <taxon>Chromadorea</taxon>
        <taxon>Rhabditida</taxon>
        <taxon>Rhabditina</taxon>
        <taxon>Rhabditomorpha</taxon>
        <taxon>Rhabditoidea</taxon>
        <taxon>Rhabditidae</taxon>
        <taxon>Peloderinae</taxon>
        <taxon>Caenorhabditis</taxon>
    </lineage>
</organism>
<dbReference type="Gene3D" id="2.30.30.40">
    <property type="entry name" value="SH3 Domains"/>
    <property type="match status" value="1"/>
</dbReference>
<dbReference type="InParanoid" id="G0NSU0"/>
<evidence type="ECO:0000256" key="1">
    <source>
        <dbReference type="ARBA" id="ARBA00022443"/>
    </source>
</evidence>
<dbReference type="EMBL" id="GL379940">
    <property type="protein sequence ID" value="EGT36925.1"/>
    <property type="molecule type" value="Genomic_DNA"/>
</dbReference>
<dbReference type="Pfam" id="PF00018">
    <property type="entry name" value="SH3_1"/>
    <property type="match status" value="1"/>
</dbReference>
<keyword evidence="1" id="KW-0728">SH3 domain</keyword>
<dbReference type="eggNOG" id="KOG0162">
    <property type="taxonomic scope" value="Eukaryota"/>
</dbReference>
<dbReference type="Proteomes" id="UP000008068">
    <property type="component" value="Unassembled WGS sequence"/>
</dbReference>
<dbReference type="OrthoDB" id="5971719at2759"/>
<protein>
    <recommendedName>
        <fullName evidence="2">SH3 domain-containing protein</fullName>
    </recommendedName>
</protein>
<evidence type="ECO:0000313" key="3">
    <source>
        <dbReference type="EMBL" id="EGT36925.1"/>
    </source>
</evidence>
<evidence type="ECO:0000259" key="2">
    <source>
        <dbReference type="SMART" id="SM00326"/>
    </source>
</evidence>
<accession>G0NSU0</accession>
<feature type="domain" description="SH3" evidence="2">
    <location>
        <begin position="28"/>
        <end position="79"/>
    </location>
</feature>
<dbReference type="InterPro" id="IPR036028">
    <property type="entry name" value="SH3-like_dom_sf"/>
</dbReference>
<dbReference type="InterPro" id="IPR001452">
    <property type="entry name" value="SH3_domain"/>
</dbReference>
<dbReference type="SMART" id="SM00326">
    <property type="entry name" value="SH3"/>
    <property type="match status" value="1"/>
</dbReference>
<dbReference type="AlphaFoldDB" id="G0NSU0"/>
<gene>
    <name evidence="3" type="ORF">CAEBREN_15799</name>
</gene>
<dbReference type="HOGENOM" id="CLU_1972424_0_0_1"/>